<evidence type="ECO:0000256" key="2">
    <source>
        <dbReference type="ARBA" id="ARBA00006991"/>
    </source>
</evidence>
<dbReference type="PROSITE" id="PS00028">
    <property type="entry name" value="ZINC_FINGER_C2H2_1"/>
    <property type="match status" value="30"/>
</dbReference>
<keyword evidence="4" id="KW-0678">Repressor</keyword>
<dbReference type="SMART" id="SM00355">
    <property type="entry name" value="ZnF_C2H2"/>
    <property type="match status" value="33"/>
</dbReference>
<feature type="domain" description="C2H2-type" evidence="17">
    <location>
        <begin position="1243"/>
        <end position="1270"/>
    </location>
</feature>
<feature type="domain" description="C2H2-type" evidence="17">
    <location>
        <begin position="188"/>
        <end position="215"/>
    </location>
</feature>
<feature type="domain" description="C2H2-type" evidence="17">
    <location>
        <begin position="1426"/>
        <end position="1453"/>
    </location>
</feature>
<dbReference type="Gene3D" id="3.30.160.60">
    <property type="entry name" value="Classic Zinc Finger"/>
    <property type="match status" value="13"/>
</dbReference>
<feature type="compositionally biased region" description="Polar residues" evidence="16">
    <location>
        <begin position="989"/>
        <end position="1002"/>
    </location>
</feature>
<feature type="compositionally biased region" description="Basic and acidic residues" evidence="16">
    <location>
        <begin position="312"/>
        <end position="321"/>
    </location>
</feature>
<evidence type="ECO:0000256" key="10">
    <source>
        <dbReference type="ARBA" id="ARBA00023015"/>
    </source>
</evidence>
<feature type="region of interest" description="Disordered" evidence="16">
    <location>
        <begin position="1813"/>
        <end position="1844"/>
    </location>
</feature>
<feature type="domain" description="C2H2-type" evidence="17">
    <location>
        <begin position="1329"/>
        <end position="1356"/>
    </location>
</feature>
<keyword evidence="14" id="KW-0539">Nucleus</keyword>
<evidence type="ECO:0000256" key="3">
    <source>
        <dbReference type="ARBA" id="ARBA00022473"/>
    </source>
</evidence>
<evidence type="ECO:0000256" key="4">
    <source>
        <dbReference type="ARBA" id="ARBA00022491"/>
    </source>
</evidence>
<feature type="domain" description="C2H2-type" evidence="17">
    <location>
        <begin position="1456"/>
        <end position="1479"/>
    </location>
</feature>
<dbReference type="InterPro" id="IPR036236">
    <property type="entry name" value="Znf_C2H2_sf"/>
</dbReference>
<feature type="domain" description="C2H2-type" evidence="17">
    <location>
        <begin position="495"/>
        <end position="523"/>
    </location>
</feature>
<evidence type="ECO:0000313" key="18">
    <source>
        <dbReference type="EMBL" id="KAK3760093.1"/>
    </source>
</evidence>
<feature type="region of interest" description="Disordered" evidence="16">
    <location>
        <begin position="1880"/>
        <end position="1907"/>
    </location>
</feature>
<feature type="domain" description="C2H2-type" evidence="17">
    <location>
        <begin position="373"/>
        <end position="400"/>
    </location>
</feature>
<feature type="compositionally biased region" description="Basic and acidic residues" evidence="16">
    <location>
        <begin position="1813"/>
        <end position="1839"/>
    </location>
</feature>
<feature type="compositionally biased region" description="Polar residues" evidence="16">
    <location>
        <begin position="1016"/>
        <end position="1029"/>
    </location>
</feature>
<dbReference type="PANTHER" id="PTHR24379">
    <property type="entry name" value="KRAB AND ZINC FINGER DOMAIN-CONTAINING"/>
    <property type="match status" value="1"/>
</dbReference>
<feature type="region of interest" description="Disordered" evidence="16">
    <location>
        <begin position="1"/>
        <end position="22"/>
    </location>
</feature>
<dbReference type="Pfam" id="PF13912">
    <property type="entry name" value="zf-C2H2_6"/>
    <property type="match status" value="2"/>
</dbReference>
<evidence type="ECO:0000256" key="12">
    <source>
        <dbReference type="ARBA" id="ARBA00023159"/>
    </source>
</evidence>
<dbReference type="InterPro" id="IPR013087">
    <property type="entry name" value="Znf_C2H2_type"/>
</dbReference>
<feature type="domain" description="C2H2-type" evidence="17">
    <location>
        <begin position="1788"/>
        <end position="1815"/>
    </location>
</feature>
<feature type="domain" description="C2H2-type" evidence="17">
    <location>
        <begin position="1851"/>
        <end position="1873"/>
    </location>
</feature>
<feature type="domain" description="C2H2-type" evidence="17">
    <location>
        <begin position="843"/>
        <end position="867"/>
    </location>
</feature>
<feature type="domain" description="C2H2-type" evidence="17">
    <location>
        <begin position="275"/>
        <end position="302"/>
    </location>
</feature>
<dbReference type="Pfam" id="PF00096">
    <property type="entry name" value="zf-C2H2"/>
    <property type="match status" value="4"/>
</dbReference>
<dbReference type="PROSITE" id="PS50157">
    <property type="entry name" value="ZINC_FINGER_C2H2_2"/>
    <property type="match status" value="23"/>
</dbReference>
<protein>
    <recommendedName>
        <fullName evidence="17">C2H2-type domain-containing protein</fullName>
    </recommendedName>
</protein>
<feature type="compositionally biased region" description="Basic residues" evidence="16">
    <location>
        <begin position="1"/>
        <end position="11"/>
    </location>
</feature>
<feature type="region of interest" description="Disordered" evidence="16">
    <location>
        <begin position="128"/>
        <end position="150"/>
    </location>
</feature>
<feature type="compositionally biased region" description="Polar residues" evidence="16">
    <location>
        <begin position="1144"/>
        <end position="1160"/>
    </location>
</feature>
<feature type="region of interest" description="Disordered" evidence="16">
    <location>
        <begin position="1142"/>
        <end position="1197"/>
    </location>
</feature>
<feature type="domain" description="C2H2-type" evidence="17">
    <location>
        <begin position="1695"/>
        <end position="1722"/>
    </location>
</feature>
<keyword evidence="5" id="KW-0479">Metal-binding</keyword>
<dbReference type="GO" id="GO:0005634">
    <property type="term" value="C:nucleus"/>
    <property type="evidence" value="ECO:0007669"/>
    <property type="project" value="TreeGrafter"/>
</dbReference>
<feature type="compositionally biased region" description="Polar residues" evidence="16">
    <location>
        <begin position="400"/>
        <end position="414"/>
    </location>
</feature>
<comment type="subcellular location">
    <subcellularLocation>
        <location evidence="1">Nucleus</location>
    </subcellularLocation>
</comment>
<keyword evidence="7 15" id="KW-0863">Zinc-finger</keyword>
<evidence type="ECO:0000256" key="7">
    <source>
        <dbReference type="ARBA" id="ARBA00022771"/>
    </source>
</evidence>
<evidence type="ECO:0000256" key="9">
    <source>
        <dbReference type="ARBA" id="ARBA00022833"/>
    </source>
</evidence>
<organism evidence="18 19">
    <name type="scientific">Elysia crispata</name>
    <name type="common">lettuce slug</name>
    <dbReference type="NCBI Taxonomy" id="231223"/>
    <lineage>
        <taxon>Eukaryota</taxon>
        <taxon>Metazoa</taxon>
        <taxon>Spiralia</taxon>
        <taxon>Lophotrochozoa</taxon>
        <taxon>Mollusca</taxon>
        <taxon>Gastropoda</taxon>
        <taxon>Heterobranchia</taxon>
        <taxon>Euthyneura</taxon>
        <taxon>Panpulmonata</taxon>
        <taxon>Sacoglossa</taxon>
        <taxon>Placobranchoidea</taxon>
        <taxon>Plakobranchidae</taxon>
        <taxon>Elysia</taxon>
    </lineage>
</organism>
<feature type="compositionally biased region" description="Basic and acidic residues" evidence="16">
    <location>
        <begin position="1890"/>
        <end position="1907"/>
    </location>
</feature>
<evidence type="ECO:0000256" key="6">
    <source>
        <dbReference type="ARBA" id="ARBA00022737"/>
    </source>
</evidence>
<feature type="region of interest" description="Disordered" evidence="16">
    <location>
        <begin position="293"/>
        <end position="328"/>
    </location>
</feature>
<keyword evidence="12" id="KW-0010">Activator</keyword>
<feature type="domain" description="C2H2-type" evidence="17">
    <location>
        <begin position="216"/>
        <end position="243"/>
    </location>
</feature>
<keyword evidence="3" id="KW-0217">Developmental protein</keyword>
<feature type="compositionally biased region" description="Polar residues" evidence="16">
    <location>
        <begin position="619"/>
        <end position="637"/>
    </location>
</feature>
<feature type="compositionally biased region" description="Polar residues" evidence="16">
    <location>
        <begin position="1177"/>
        <end position="1192"/>
    </location>
</feature>
<feature type="region of interest" description="Disordered" evidence="16">
    <location>
        <begin position="27"/>
        <end position="46"/>
    </location>
</feature>
<reference evidence="18" key="1">
    <citation type="journal article" date="2023" name="G3 (Bethesda)">
        <title>A reference genome for the long-term kleptoplast-retaining sea slug Elysia crispata morphotype clarki.</title>
        <authorList>
            <person name="Eastman K.E."/>
            <person name="Pendleton A.L."/>
            <person name="Shaikh M.A."/>
            <person name="Suttiyut T."/>
            <person name="Ogas R."/>
            <person name="Tomko P."/>
            <person name="Gavelis G."/>
            <person name="Widhalm J.R."/>
            <person name="Wisecaver J.H."/>
        </authorList>
    </citation>
    <scope>NUCLEOTIDE SEQUENCE</scope>
    <source>
        <strain evidence="18">ECLA1</strain>
    </source>
</reference>
<evidence type="ECO:0000256" key="11">
    <source>
        <dbReference type="ARBA" id="ARBA00023125"/>
    </source>
</evidence>
<evidence type="ECO:0000256" key="8">
    <source>
        <dbReference type="ARBA" id="ARBA00022782"/>
    </source>
</evidence>
<keyword evidence="8" id="KW-0221">Differentiation</keyword>
<dbReference type="Proteomes" id="UP001283361">
    <property type="component" value="Unassembled WGS sequence"/>
</dbReference>
<gene>
    <name evidence="18" type="ORF">RRG08_064763</name>
</gene>
<name>A0AAE1D8A5_9GAST</name>
<evidence type="ECO:0000256" key="15">
    <source>
        <dbReference type="PROSITE-ProRule" id="PRU00042"/>
    </source>
</evidence>
<feature type="domain" description="C2H2-type" evidence="17">
    <location>
        <begin position="871"/>
        <end position="899"/>
    </location>
</feature>
<feature type="compositionally biased region" description="Basic and acidic residues" evidence="16">
    <location>
        <begin position="783"/>
        <end position="792"/>
    </location>
</feature>
<dbReference type="GO" id="GO:0008270">
    <property type="term" value="F:zinc ion binding"/>
    <property type="evidence" value="ECO:0007669"/>
    <property type="project" value="UniProtKB-KW"/>
</dbReference>
<evidence type="ECO:0000256" key="14">
    <source>
        <dbReference type="ARBA" id="ARBA00023242"/>
    </source>
</evidence>
<keyword evidence="9" id="KW-0862">Zinc</keyword>
<feature type="compositionally biased region" description="Low complexity" evidence="16">
    <location>
        <begin position="1030"/>
        <end position="1077"/>
    </location>
</feature>
<keyword evidence="6" id="KW-0677">Repeat</keyword>
<evidence type="ECO:0000256" key="13">
    <source>
        <dbReference type="ARBA" id="ARBA00023163"/>
    </source>
</evidence>
<evidence type="ECO:0000256" key="1">
    <source>
        <dbReference type="ARBA" id="ARBA00004123"/>
    </source>
</evidence>
<keyword evidence="13" id="KW-0804">Transcription</keyword>
<feature type="region of interest" description="Disordered" evidence="16">
    <location>
        <begin position="400"/>
        <end position="424"/>
    </location>
</feature>
<feature type="compositionally biased region" description="Basic residues" evidence="16">
    <location>
        <begin position="594"/>
        <end position="607"/>
    </location>
</feature>
<dbReference type="GO" id="GO:0000977">
    <property type="term" value="F:RNA polymerase II transcription regulatory region sequence-specific DNA binding"/>
    <property type="evidence" value="ECO:0007669"/>
    <property type="project" value="TreeGrafter"/>
</dbReference>
<dbReference type="EMBL" id="JAWDGP010005047">
    <property type="protein sequence ID" value="KAK3760093.1"/>
    <property type="molecule type" value="Genomic_DNA"/>
</dbReference>
<dbReference type="SUPFAM" id="SSF57667">
    <property type="entry name" value="beta-beta-alpha zinc fingers"/>
    <property type="match status" value="11"/>
</dbReference>
<keyword evidence="10" id="KW-0805">Transcription regulation</keyword>
<keyword evidence="19" id="KW-1185">Reference proteome</keyword>
<evidence type="ECO:0000259" key="17">
    <source>
        <dbReference type="PROSITE" id="PS50157"/>
    </source>
</evidence>
<evidence type="ECO:0000256" key="16">
    <source>
        <dbReference type="SAM" id="MobiDB-lite"/>
    </source>
</evidence>
<keyword evidence="11" id="KW-0238">DNA-binding</keyword>
<feature type="domain" description="C2H2-type" evidence="17">
    <location>
        <begin position="1271"/>
        <end position="1298"/>
    </location>
</feature>
<feature type="compositionally biased region" description="Low complexity" evidence="16">
    <location>
        <begin position="1161"/>
        <end position="1176"/>
    </location>
</feature>
<proteinExistence type="inferred from homology"/>
<sequence>MSRRKQARPKSCKAEESGDSLDMVSLSEEMGQDDENAEGLKEGGPARLEVYPSMESQESLPEDETVAPMSIKRQCESEPALVDIVSVEDVKESKVMRCERCNAVFASLVQFMDHRNFECGSRGDPSRNWLLQEAPSTRSPSPSSQSTSSADACSSAAAAVDLDSVPELDGIDPAQVPFVIGVTDDNPHGCQFCEKAFSKKSYLTLHEQSHIAHMPYKCRHCPRLFRHKKSRERHERLHSSDRKYKCHICGVGYSRSDHLRNHMRSHDLMANDEGYRCPVCQQNYMSASALTNHLKTHKSKPTKQSDPGADPVVRDDTRDAPDGPIIREGTSPFVKLEKFACDACGEEFLSQDYLDIHIAESHGRGQDSKASQLKCPLCSENFVTTEDLCAHIVSHAPSAGTASQSSFTLTSSAQGEGHTGLKDEKLNGSTIMQELLQDDPVTASKDTSSSSSNKSKAVAGEALICPYCLGDGFESLESLELHLTSIHSVKPTEVYTCNYCNAPYPNLYSLHDHMTVVHRSQHGLDITYPCSMCVQRFHSLDALAKHKGIVHAQTKSTGIDAAFCNRCNMTLASPRYLEEHMATVHNIIMDKTARSSKRKGKKLSKKIVGKDKDPKSHSSKINTSATFSSPPKKQAKLSQDLTLEEGPVALLVSKHQEISESTNSISQFLESSSLPNSHSLMSTLLAPPTGMAKGLTCHECNATFHDPQNYAAHLALHSSSLLSLSLARSAAVAAAAAAASAVGPGAGAGGVDAAHNPNDCGEAGRSDECRESVSHTALTSRQLGRDCAERGGAEGGRPIQGRTSQGASDNVTHDCFKCGASFASEDQLEAHASLHYLCVSTEYGCSSCLKNFSKPDELQKHLMDIHAHHLYRCSLCKDIFDSKVNIQVHFAIKHSNECKLYKCLPCDIMFRSEMEWQVHVRVNHLHMSRPYRCLFCQESFTSEVELQCHLTSHSKQFRCPMCDQAFHIEYLLDQHMQTCHGDQKPEAAHSQTVDKSPRSTVASPYKNITIKKEQSDSPNPFSDSRGNPFSSTGLSSPSSSTSPRIILKSPTARSPSRRSTTSPHSHQQHGSSSKSPQLVKAINSSLMYGAAPQVSLTSPPASVSAIWKNTEPLHTCNICDVKFCNLGLLNLHKLQDHGVKHPVNNISSSRAPTPVSGSPRGSTSGITPVSTSTVTSLSNGETECRSAQSAGKPSSKADREKLLLANQTILSVLTNPSPSSQDSGQSLAPPLSLIAPPPVATPLSCMFCSQTFKSSSEYNKHMKIHINSGNLTCSICDETFTSAGVLAEHKLTHCKIQQGNTCVVCRVTLSNQEQFFLHAQEHGFDGTLVQCVICRQTLSSLTELQMHARHHFQARPAFFTCCVCLKSFESRENLVSKLNASGRTYYVCKPCYHGEAPLHTCSQCSEKFATAHLLEAHVQTHKQATFQCIKCQQSFSSEREIQLHVASHVLTEGTQHECRLCGAMFDSPARLQTHLIQHSFVGKDIVCHVCGKMFESPQEIQVHALEHGAPYRKYGCGKCAHTFFFSAELDNHKLIYNHGSNAVTKDTERDIGHAVGNSPVAGMLSLPSPGSSSSSLLPPPGFSISASSLLSSPAALSMATLASFISSSSSLLKPSDDLDGSTHKKLSESYPFSPAGIILPTPSSSSLLASQLFTKASSGLLSPPNGLLAEPYQLPLSLPVAADSPLSTLSGPGALQCPECGKHFSTGTALANHRKTHWKKDSHSIRCSMCAETFSSATSMQEHFFTVHSDKGYNRKKKSFKCMMCEKECSTLSALQNHILSHRTGGSLPCNLCKRTFTSQRYLNLHMRVHKTEEEDCSKEHTEIKSQSHKENKDGDRRNHPTAAADKMEGLACPVCGDTFSSTGEIDEHLKTHEEVYTTLTEATPDELDLSAKETDVSTEDKNLSAP</sequence>
<dbReference type="FunFam" id="3.30.160.60:FF:000065">
    <property type="entry name" value="B-cell CLL/lymphoma 6, member B"/>
    <property type="match status" value="1"/>
</dbReference>
<dbReference type="PANTHER" id="PTHR24379:SF128">
    <property type="entry name" value="C2H2-TYPE DOMAIN-CONTAINING PROTEIN"/>
    <property type="match status" value="1"/>
</dbReference>
<comment type="similarity">
    <text evidence="2">Belongs to the krueppel C2H2-type zinc-finger protein family.</text>
</comment>
<feature type="region of interest" description="Disordered" evidence="16">
    <location>
        <begin position="590"/>
        <end position="637"/>
    </location>
</feature>
<feature type="compositionally biased region" description="Low complexity" evidence="16">
    <location>
        <begin position="134"/>
        <end position="150"/>
    </location>
</feature>
<feature type="domain" description="C2H2-type" evidence="17">
    <location>
        <begin position="339"/>
        <end position="367"/>
    </location>
</feature>
<accession>A0AAE1D8A5</accession>
<feature type="domain" description="C2H2-type" evidence="17">
    <location>
        <begin position="931"/>
        <end position="958"/>
    </location>
</feature>
<feature type="domain" description="C2H2-type" evidence="17">
    <location>
        <begin position="1725"/>
        <end position="1753"/>
    </location>
</feature>
<comment type="caution">
    <text evidence="18">The sequence shown here is derived from an EMBL/GenBank/DDBJ whole genome shotgun (WGS) entry which is preliminary data.</text>
</comment>
<evidence type="ECO:0000256" key="5">
    <source>
        <dbReference type="ARBA" id="ARBA00022723"/>
    </source>
</evidence>
<feature type="domain" description="C2H2-type" evidence="17">
    <location>
        <begin position="244"/>
        <end position="266"/>
    </location>
</feature>
<feature type="region of interest" description="Disordered" evidence="16">
    <location>
        <begin position="982"/>
        <end position="1077"/>
    </location>
</feature>
<feature type="region of interest" description="Disordered" evidence="16">
    <location>
        <begin position="780"/>
        <end position="809"/>
    </location>
</feature>
<feature type="domain" description="C2H2-type" evidence="17">
    <location>
        <begin position="1399"/>
        <end position="1421"/>
    </location>
</feature>
<feature type="domain" description="C2H2-type" evidence="17">
    <location>
        <begin position="957"/>
        <end position="985"/>
    </location>
</feature>
<feature type="domain" description="C2H2-type" evidence="17">
    <location>
        <begin position="528"/>
        <end position="556"/>
    </location>
</feature>
<evidence type="ECO:0000313" key="19">
    <source>
        <dbReference type="Proteomes" id="UP001283361"/>
    </source>
</evidence>
<dbReference type="GO" id="GO:0000981">
    <property type="term" value="F:DNA-binding transcription factor activity, RNA polymerase II-specific"/>
    <property type="evidence" value="ECO:0007669"/>
    <property type="project" value="TreeGrafter"/>
</dbReference>
<feature type="domain" description="C2H2-type" evidence="17">
    <location>
        <begin position="813"/>
        <end position="835"/>
    </location>
</feature>